<name>A0ACB8X788_9TELE</name>
<protein>
    <submittedName>
        <fullName evidence="1">Uncharacterized protein</fullName>
    </submittedName>
</protein>
<reference evidence="1" key="1">
    <citation type="submission" date="2022-04" db="EMBL/GenBank/DDBJ databases">
        <title>Jade perch genome.</title>
        <authorList>
            <person name="Chao B."/>
        </authorList>
    </citation>
    <scope>NUCLEOTIDE SEQUENCE</scope>
    <source>
        <strain evidence="1">CB-2022</strain>
    </source>
</reference>
<gene>
    <name evidence="1" type="ORF">L3Q82_003773</name>
</gene>
<evidence type="ECO:0000313" key="2">
    <source>
        <dbReference type="Proteomes" id="UP000831701"/>
    </source>
</evidence>
<comment type="caution">
    <text evidence="1">The sequence shown here is derived from an EMBL/GenBank/DDBJ whole genome shotgun (WGS) entry which is preliminary data.</text>
</comment>
<sequence>MNVLLLLAVFKCYSTQLDAAFPRIAPSRLQFFEYDSIFINCDELEVSSEWRVMRKLKEDPANTTQWETSTGSITIKLAFTSDSGEYWCENEDGGRSNSINITVTAGDVILVSPPVPVMEGDSVSLHCRDKMAASSLPADFYKDGLLSVTGYKGNFTISTVSKSHEGLYKCSISGAEESAESWLAVRAHVTVSLEEIQESPESPSTDSSSHLFIFLSVVFTVYGVAVLPLLIGLFYYQRHEG</sequence>
<accession>A0ACB8X788</accession>
<evidence type="ECO:0000313" key="1">
    <source>
        <dbReference type="EMBL" id="KAI3375917.1"/>
    </source>
</evidence>
<dbReference type="Proteomes" id="UP000831701">
    <property type="component" value="Chromosome 2"/>
</dbReference>
<keyword evidence="2" id="KW-1185">Reference proteome</keyword>
<organism evidence="1 2">
    <name type="scientific">Scortum barcoo</name>
    <name type="common">barcoo grunter</name>
    <dbReference type="NCBI Taxonomy" id="214431"/>
    <lineage>
        <taxon>Eukaryota</taxon>
        <taxon>Metazoa</taxon>
        <taxon>Chordata</taxon>
        <taxon>Craniata</taxon>
        <taxon>Vertebrata</taxon>
        <taxon>Euteleostomi</taxon>
        <taxon>Actinopterygii</taxon>
        <taxon>Neopterygii</taxon>
        <taxon>Teleostei</taxon>
        <taxon>Neoteleostei</taxon>
        <taxon>Acanthomorphata</taxon>
        <taxon>Eupercaria</taxon>
        <taxon>Centrarchiformes</taxon>
        <taxon>Terapontoidei</taxon>
        <taxon>Terapontidae</taxon>
        <taxon>Scortum</taxon>
    </lineage>
</organism>
<dbReference type="EMBL" id="CM041532">
    <property type="protein sequence ID" value="KAI3375917.1"/>
    <property type="molecule type" value="Genomic_DNA"/>
</dbReference>
<proteinExistence type="predicted"/>